<dbReference type="GO" id="GO:0004252">
    <property type="term" value="F:serine-type endopeptidase activity"/>
    <property type="evidence" value="ECO:0007669"/>
    <property type="project" value="InterPro"/>
</dbReference>
<accession>A0A7R9LGS7</accession>
<dbReference type="InterPro" id="IPR009003">
    <property type="entry name" value="Peptidase_S1_PA"/>
</dbReference>
<comment type="subcellular location">
    <subcellularLocation>
        <location evidence="1">Secreted</location>
    </subcellularLocation>
</comment>
<keyword evidence="8" id="KW-1185">Reference proteome</keyword>
<keyword evidence="4" id="KW-0720">Serine protease</keyword>
<feature type="domain" description="Peptidase S1" evidence="6">
    <location>
        <begin position="161"/>
        <end position="402"/>
    </location>
</feature>
<evidence type="ECO:0000313" key="8">
    <source>
        <dbReference type="Proteomes" id="UP000759131"/>
    </source>
</evidence>
<dbReference type="InterPro" id="IPR033116">
    <property type="entry name" value="TRYPSIN_SER"/>
</dbReference>
<evidence type="ECO:0000256" key="3">
    <source>
        <dbReference type="ARBA" id="ARBA00023157"/>
    </source>
</evidence>
<dbReference type="PANTHER" id="PTHR24252:SF7">
    <property type="entry name" value="HYALIN"/>
    <property type="match status" value="1"/>
</dbReference>
<dbReference type="InterPro" id="IPR001254">
    <property type="entry name" value="Trypsin_dom"/>
</dbReference>
<sequence length="402" mass="44569">MSVKYTHAINDCNHLCFYVPQCVRECEQGFRRESSEPEEPQRRESAEPEAEPESHRKHSHRRESSEPEAEPEESHRRHSHRRKSPPSGDESSPSAVRVYSSAGKASRGGAGGGGSRSKSSGNKAVKSFSGMFDSISPAHCGLRYNDGRKSSLLGTVGMGRIVGGEDAEPHEFPWLVSLQFRREGKPVKHFCGGAILNQYYILTAAHCTDTLVGQEHNVIVKAGVNMWNEPNGQVAQAEKFIVHRGWDKAKQMNDISLIRLKTPLRYSVNNYGQYLANAICLPVDSMDPYGSAELAGWGQLGEDKTSPEWLQKIVMPIWDRHKCSVNYRQYMPIEEKHVCSGGTQGGQDSCMGDSGGPLVQTKGDRTYQIGVVSFGIPCAVKGLPGVYTNLIYFMDWIHDNIL</sequence>
<evidence type="ECO:0000259" key="6">
    <source>
        <dbReference type="PROSITE" id="PS50240"/>
    </source>
</evidence>
<dbReference type="PROSITE" id="PS00135">
    <property type="entry name" value="TRYPSIN_SER"/>
    <property type="match status" value="1"/>
</dbReference>
<feature type="region of interest" description="Disordered" evidence="5">
    <location>
        <begin position="31"/>
        <end position="124"/>
    </location>
</feature>
<dbReference type="CDD" id="cd00190">
    <property type="entry name" value="Tryp_SPc"/>
    <property type="match status" value="1"/>
</dbReference>
<evidence type="ECO:0000256" key="2">
    <source>
        <dbReference type="ARBA" id="ARBA00022525"/>
    </source>
</evidence>
<dbReference type="EMBL" id="CAJPIZ010022995">
    <property type="protein sequence ID" value="CAG2118096.1"/>
    <property type="molecule type" value="Genomic_DNA"/>
</dbReference>
<dbReference type="OrthoDB" id="10061449at2759"/>
<dbReference type="InterPro" id="IPR001314">
    <property type="entry name" value="Peptidase_S1A"/>
</dbReference>
<dbReference type="Gene3D" id="2.40.10.10">
    <property type="entry name" value="Trypsin-like serine proteases"/>
    <property type="match status" value="1"/>
</dbReference>
<reference evidence="7" key="1">
    <citation type="submission" date="2020-11" db="EMBL/GenBank/DDBJ databases">
        <authorList>
            <person name="Tran Van P."/>
        </authorList>
    </citation>
    <scope>NUCLEOTIDE SEQUENCE</scope>
</reference>
<dbReference type="SMART" id="SM00020">
    <property type="entry name" value="Tryp_SPc"/>
    <property type="match status" value="1"/>
</dbReference>
<dbReference type="FunFam" id="2.40.10.10:FF:000047">
    <property type="entry name" value="Trypsin eta"/>
    <property type="match status" value="1"/>
</dbReference>
<dbReference type="SUPFAM" id="SSF50494">
    <property type="entry name" value="Trypsin-like serine proteases"/>
    <property type="match status" value="1"/>
</dbReference>
<dbReference type="PANTHER" id="PTHR24252">
    <property type="entry name" value="ACROSIN-RELATED"/>
    <property type="match status" value="1"/>
</dbReference>
<dbReference type="InterPro" id="IPR043504">
    <property type="entry name" value="Peptidase_S1_PA_chymotrypsin"/>
</dbReference>
<dbReference type="Pfam" id="PF00089">
    <property type="entry name" value="Trypsin"/>
    <property type="match status" value="1"/>
</dbReference>
<evidence type="ECO:0000256" key="1">
    <source>
        <dbReference type="ARBA" id="ARBA00004613"/>
    </source>
</evidence>
<dbReference type="AlphaFoldDB" id="A0A7R9LGS7"/>
<evidence type="ECO:0000313" key="7">
    <source>
        <dbReference type="EMBL" id="CAD7640105.1"/>
    </source>
</evidence>
<dbReference type="PROSITE" id="PS50240">
    <property type="entry name" value="TRYPSIN_DOM"/>
    <property type="match status" value="1"/>
</dbReference>
<dbReference type="GO" id="GO:0016485">
    <property type="term" value="P:protein processing"/>
    <property type="evidence" value="ECO:0007669"/>
    <property type="project" value="UniProtKB-ARBA"/>
</dbReference>
<feature type="compositionally biased region" description="Gly residues" evidence="5">
    <location>
        <begin position="106"/>
        <end position="115"/>
    </location>
</feature>
<dbReference type="EMBL" id="OC877570">
    <property type="protein sequence ID" value="CAD7640105.1"/>
    <property type="molecule type" value="Genomic_DNA"/>
</dbReference>
<dbReference type="InterPro" id="IPR018114">
    <property type="entry name" value="TRYPSIN_HIS"/>
</dbReference>
<gene>
    <name evidence="7" type="ORF">OSB1V03_LOCUS18048</name>
</gene>
<evidence type="ECO:0000256" key="5">
    <source>
        <dbReference type="SAM" id="MobiDB-lite"/>
    </source>
</evidence>
<name>A0A7R9LGS7_9ACAR</name>
<dbReference type="PRINTS" id="PR00722">
    <property type="entry name" value="CHYMOTRYPSIN"/>
</dbReference>
<dbReference type="Proteomes" id="UP000759131">
    <property type="component" value="Unassembled WGS sequence"/>
</dbReference>
<evidence type="ECO:0000256" key="4">
    <source>
        <dbReference type="RuleBase" id="RU363034"/>
    </source>
</evidence>
<dbReference type="PROSITE" id="PS00134">
    <property type="entry name" value="TRYPSIN_HIS"/>
    <property type="match status" value="1"/>
</dbReference>
<organism evidence="7">
    <name type="scientific">Medioppia subpectinata</name>
    <dbReference type="NCBI Taxonomy" id="1979941"/>
    <lineage>
        <taxon>Eukaryota</taxon>
        <taxon>Metazoa</taxon>
        <taxon>Ecdysozoa</taxon>
        <taxon>Arthropoda</taxon>
        <taxon>Chelicerata</taxon>
        <taxon>Arachnida</taxon>
        <taxon>Acari</taxon>
        <taxon>Acariformes</taxon>
        <taxon>Sarcoptiformes</taxon>
        <taxon>Oribatida</taxon>
        <taxon>Brachypylina</taxon>
        <taxon>Oppioidea</taxon>
        <taxon>Oppiidae</taxon>
        <taxon>Medioppia</taxon>
    </lineage>
</organism>
<keyword evidence="4" id="KW-0378">Hydrolase</keyword>
<keyword evidence="4" id="KW-0645">Protease</keyword>
<protein>
    <recommendedName>
        <fullName evidence="6">Peptidase S1 domain-containing protein</fullName>
    </recommendedName>
</protein>
<keyword evidence="2" id="KW-0964">Secreted</keyword>
<proteinExistence type="predicted"/>
<feature type="compositionally biased region" description="Basic and acidic residues" evidence="5">
    <location>
        <begin position="31"/>
        <end position="46"/>
    </location>
</feature>
<keyword evidence="3" id="KW-1015">Disulfide bond</keyword>
<dbReference type="GO" id="GO:0005576">
    <property type="term" value="C:extracellular region"/>
    <property type="evidence" value="ECO:0007669"/>
    <property type="project" value="UniProtKB-SubCell"/>
</dbReference>